<gene>
    <name evidence="1" type="ORF">KMW28_27265</name>
</gene>
<dbReference type="RefSeq" id="WP_169665493.1">
    <property type="nucleotide sequence ID" value="NZ_CP076133.1"/>
</dbReference>
<dbReference type="AlphaFoldDB" id="A0AAX1NDN8"/>
<evidence type="ECO:0000313" key="2">
    <source>
        <dbReference type="Proteomes" id="UP000678679"/>
    </source>
</evidence>
<reference evidence="1 2" key="1">
    <citation type="submission" date="2021-05" db="EMBL/GenBank/DDBJ databases">
        <title>Comparative genomic studies on the polysaccharide-degrading batcterial strains of the Flammeovirga genus.</title>
        <authorList>
            <person name="Zewei F."/>
            <person name="Zheng Z."/>
            <person name="Yu L."/>
            <person name="Ruyue G."/>
            <person name="Yanhong M."/>
            <person name="Yuanyuan C."/>
            <person name="Jingyan G."/>
            <person name="Wenjun H."/>
        </authorList>
    </citation>
    <scope>NUCLEOTIDE SEQUENCE [LARGE SCALE GENOMIC DNA]</scope>
    <source>
        <strain evidence="1 2">NBRC:100898</strain>
    </source>
</reference>
<dbReference type="Proteomes" id="UP000678679">
    <property type="component" value="Chromosome 2"/>
</dbReference>
<accession>A0AAX1NDN8</accession>
<name>A0AAX1NDN8_9BACT</name>
<sequence length="200" mass="23110">MTTRNSNQVIANIRDIENAIVNKIMESRKEGESNEAFNFMQPNYMKYFTEQPNILRLMQAYANNAMQPLTVCMFGLDGFQNEDSSIADASYNQVFNYIAIAKRDISDDKLDSLFAHEMSHAIMRAQFNENMIKMINRDMKNPYEKRVDEAIAHIVGDNITKVDNIVEYLQGDFDVPSNVELTRDEIKSSGLYRLFMSNFN</sequence>
<evidence type="ECO:0000313" key="1">
    <source>
        <dbReference type="EMBL" id="QWG04601.1"/>
    </source>
</evidence>
<keyword evidence="2" id="KW-1185">Reference proteome</keyword>
<dbReference type="EMBL" id="CP076133">
    <property type="protein sequence ID" value="QWG04601.1"/>
    <property type="molecule type" value="Genomic_DNA"/>
</dbReference>
<protein>
    <recommendedName>
        <fullName evidence="3">Peptidase M48 domain-containing protein</fullName>
    </recommendedName>
</protein>
<proteinExistence type="predicted"/>
<evidence type="ECO:0008006" key="3">
    <source>
        <dbReference type="Google" id="ProtNLM"/>
    </source>
</evidence>
<dbReference type="KEGG" id="fya:KMW28_27265"/>
<organism evidence="1 2">
    <name type="scientific">Flammeovirga yaeyamensis</name>
    <dbReference type="NCBI Taxonomy" id="367791"/>
    <lineage>
        <taxon>Bacteria</taxon>
        <taxon>Pseudomonadati</taxon>
        <taxon>Bacteroidota</taxon>
        <taxon>Cytophagia</taxon>
        <taxon>Cytophagales</taxon>
        <taxon>Flammeovirgaceae</taxon>
        <taxon>Flammeovirga</taxon>
    </lineage>
</organism>